<gene>
    <name evidence="2" type="ORF">MKP09_12690</name>
</gene>
<organism evidence="2 3">
    <name type="scientific">Niabella ginsengisoli</name>
    <dbReference type="NCBI Taxonomy" id="522298"/>
    <lineage>
        <taxon>Bacteria</taxon>
        <taxon>Pseudomonadati</taxon>
        <taxon>Bacteroidota</taxon>
        <taxon>Chitinophagia</taxon>
        <taxon>Chitinophagales</taxon>
        <taxon>Chitinophagaceae</taxon>
        <taxon>Niabella</taxon>
    </lineage>
</organism>
<dbReference type="RefSeq" id="WP_240830385.1">
    <property type="nucleotide sequence ID" value="NZ_JAKWBL010000002.1"/>
</dbReference>
<proteinExistence type="predicted"/>
<evidence type="ECO:0000256" key="1">
    <source>
        <dbReference type="SAM" id="SignalP"/>
    </source>
</evidence>
<feature type="signal peptide" evidence="1">
    <location>
        <begin position="1"/>
        <end position="18"/>
    </location>
</feature>
<feature type="chain" id="PRO_5045207810" description="Outer membrane protein beta-barrel domain-containing protein" evidence="1">
    <location>
        <begin position="19"/>
        <end position="245"/>
    </location>
</feature>
<reference evidence="2 3" key="1">
    <citation type="submission" date="2022-02" db="EMBL/GenBank/DDBJ databases">
        <authorList>
            <person name="Min J."/>
        </authorList>
    </citation>
    <scope>NUCLEOTIDE SEQUENCE [LARGE SCALE GENOMIC DNA]</scope>
    <source>
        <strain evidence="2 3">GR10-1</strain>
    </source>
</reference>
<keyword evidence="1" id="KW-0732">Signal</keyword>
<keyword evidence="3" id="KW-1185">Reference proteome</keyword>
<name>A0ABS9SJZ8_9BACT</name>
<evidence type="ECO:0000313" key="3">
    <source>
        <dbReference type="Proteomes" id="UP001202248"/>
    </source>
</evidence>
<evidence type="ECO:0000313" key="2">
    <source>
        <dbReference type="EMBL" id="MCH5598707.1"/>
    </source>
</evidence>
<dbReference type="EMBL" id="JAKWBL010000002">
    <property type="protein sequence ID" value="MCH5598707.1"/>
    <property type="molecule type" value="Genomic_DNA"/>
</dbReference>
<accession>A0ABS9SJZ8</accession>
<comment type="caution">
    <text evidence="2">The sequence shown here is derived from an EMBL/GenBank/DDBJ whole genome shotgun (WGS) entry which is preliminary data.</text>
</comment>
<dbReference type="Proteomes" id="UP001202248">
    <property type="component" value="Unassembled WGS sequence"/>
</dbReference>
<protein>
    <recommendedName>
        <fullName evidence="4">Outer membrane protein beta-barrel domain-containing protein</fullName>
    </recommendedName>
</protein>
<evidence type="ECO:0008006" key="4">
    <source>
        <dbReference type="Google" id="ProtNLM"/>
    </source>
</evidence>
<sequence length="245" mass="27145">MKKLLPFLILIIPVCLHAQTDKTIRTANLTFSAGNGFSVAPSYFHNWRLGNKRKIEVGLGLRLTSYFAADKDYLTAPAKLTSGKTGPGVLFTENIKENIDSLFIPKSNTNALNLALELGYNITPKLYAGFNIDLIGFSFGKKVDDATYKYNKDHIPQDVSSNQSNIKAKPTGFNALLISDNDLGNLNSALTVRYKLTDKIGIHGGVSFYFSEYTTDKEIQQTPSANDRFRYKSLAPSLGVSWFLN</sequence>